<protein>
    <recommendedName>
        <fullName evidence="2">FAS1 domain-containing protein</fullName>
    </recommendedName>
</protein>
<dbReference type="Gene3D" id="2.30.180.10">
    <property type="entry name" value="FAS1 domain"/>
    <property type="match status" value="1"/>
</dbReference>
<feature type="signal peptide" evidence="1">
    <location>
        <begin position="1"/>
        <end position="20"/>
    </location>
</feature>
<gene>
    <name evidence="3" type="ORF">Rsub_02266</name>
</gene>
<accession>A0A2V0NPJ8</accession>
<dbReference type="SMART" id="SM00554">
    <property type="entry name" value="FAS1"/>
    <property type="match status" value="1"/>
</dbReference>
<evidence type="ECO:0000313" key="4">
    <source>
        <dbReference type="Proteomes" id="UP000247498"/>
    </source>
</evidence>
<dbReference type="SUPFAM" id="SSF82153">
    <property type="entry name" value="FAS1 domain"/>
    <property type="match status" value="1"/>
</dbReference>
<dbReference type="AlphaFoldDB" id="A0A2V0NPJ8"/>
<evidence type="ECO:0000256" key="1">
    <source>
        <dbReference type="SAM" id="SignalP"/>
    </source>
</evidence>
<keyword evidence="1" id="KW-0732">Signal</keyword>
<evidence type="ECO:0000259" key="2">
    <source>
        <dbReference type="PROSITE" id="PS50213"/>
    </source>
</evidence>
<comment type="caution">
    <text evidence="3">The sequence shown here is derived from an EMBL/GenBank/DDBJ whole genome shotgun (WGS) entry which is preliminary data.</text>
</comment>
<dbReference type="InterPro" id="IPR036378">
    <property type="entry name" value="FAS1_dom_sf"/>
</dbReference>
<sequence>MARAAALVLLFLCLFGAASAESYATFADALNQDRFSQLKAVINNIGIMSTFQNPQLAVTVFAPDNNAFAKAAASSPVSIDQLMGSKGLLQQIVYYGIVQGAVSAPLPAQQFDTLLSGKQLTGAGMQVQGIGSSATITEPNVKCGAGLAHIVDNVLLFVDLGFGRRR</sequence>
<dbReference type="InParanoid" id="A0A2V0NPJ8"/>
<feature type="chain" id="PRO_5016015806" description="FAS1 domain-containing protein" evidence="1">
    <location>
        <begin position="21"/>
        <end position="166"/>
    </location>
</feature>
<dbReference type="Pfam" id="PF02469">
    <property type="entry name" value="Fasciclin"/>
    <property type="match status" value="1"/>
</dbReference>
<dbReference type="EMBL" id="BDRX01000011">
    <property type="protein sequence ID" value="GBF89548.1"/>
    <property type="molecule type" value="Genomic_DNA"/>
</dbReference>
<proteinExistence type="predicted"/>
<dbReference type="OrthoDB" id="544570at2759"/>
<organism evidence="3 4">
    <name type="scientific">Raphidocelis subcapitata</name>
    <dbReference type="NCBI Taxonomy" id="307507"/>
    <lineage>
        <taxon>Eukaryota</taxon>
        <taxon>Viridiplantae</taxon>
        <taxon>Chlorophyta</taxon>
        <taxon>core chlorophytes</taxon>
        <taxon>Chlorophyceae</taxon>
        <taxon>CS clade</taxon>
        <taxon>Sphaeropleales</taxon>
        <taxon>Selenastraceae</taxon>
        <taxon>Raphidocelis</taxon>
    </lineage>
</organism>
<keyword evidence="4" id="KW-1185">Reference proteome</keyword>
<dbReference type="InterPro" id="IPR000782">
    <property type="entry name" value="FAS1_domain"/>
</dbReference>
<dbReference type="Proteomes" id="UP000247498">
    <property type="component" value="Unassembled WGS sequence"/>
</dbReference>
<feature type="domain" description="FAS1" evidence="2">
    <location>
        <begin position="22"/>
        <end position="155"/>
    </location>
</feature>
<reference evidence="3 4" key="1">
    <citation type="journal article" date="2018" name="Sci. Rep.">
        <title>Raphidocelis subcapitata (=Pseudokirchneriella subcapitata) provides an insight into genome evolution and environmental adaptations in the Sphaeropleales.</title>
        <authorList>
            <person name="Suzuki S."/>
            <person name="Yamaguchi H."/>
            <person name="Nakajima N."/>
            <person name="Kawachi M."/>
        </authorList>
    </citation>
    <scope>NUCLEOTIDE SEQUENCE [LARGE SCALE GENOMIC DNA]</scope>
    <source>
        <strain evidence="3 4">NIES-35</strain>
    </source>
</reference>
<evidence type="ECO:0000313" key="3">
    <source>
        <dbReference type="EMBL" id="GBF89548.1"/>
    </source>
</evidence>
<name>A0A2V0NPJ8_9CHLO</name>
<dbReference type="PROSITE" id="PS50213">
    <property type="entry name" value="FAS1"/>
    <property type="match status" value="1"/>
</dbReference>